<dbReference type="Gene3D" id="1.10.10.1710">
    <property type="entry name" value="Deoxyribodipyrimidine photolyase-related"/>
    <property type="match status" value="1"/>
</dbReference>
<organism evidence="1 2">
    <name type="scientific">Actinoallomurus bryophytorum</name>
    <dbReference type="NCBI Taxonomy" id="1490222"/>
    <lineage>
        <taxon>Bacteria</taxon>
        <taxon>Bacillati</taxon>
        <taxon>Actinomycetota</taxon>
        <taxon>Actinomycetes</taxon>
        <taxon>Streptosporangiales</taxon>
        <taxon>Thermomonosporaceae</taxon>
        <taxon>Actinoallomurus</taxon>
    </lineage>
</organism>
<dbReference type="InterPro" id="IPR007357">
    <property type="entry name" value="PhrB-like"/>
</dbReference>
<dbReference type="GO" id="GO:0016829">
    <property type="term" value="F:lyase activity"/>
    <property type="evidence" value="ECO:0007669"/>
    <property type="project" value="UniProtKB-KW"/>
</dbReference>
<dbReference type="Gene3D" id="1.10.579.10">
    <property type="entry name" value="DNA Cyclobutane Dipyrimidine Photolyase, subunit A, domain 3"/>
    <property type="match status" value="1"/>
</dbReference>
<dbReference type="PANTHER" id="PTHR38657:SF1">
    <property type="entry name" value="SLR1343 PROTEIN"/>
    <property type="match status" value="1"/>
</dbReference>
<accession>A0A543CRQ4</accession>
<dbReference type="InterPro" id="IPR036134">
    <property type="entry name" value="Crypto/Photolyase_FAD-like_sf"/>
</dbReference>
<dbReference type="Pfam" id="PF04244">
    <property type="entry name" value="DPRP"/>
    <property type="match status" value="1"/>
</dbReference>
<evidence type="ECO:0000313" key="2">
    <source>
        <dbReference type="Proteomes" id="UP000316096"/>
    </source>
</evidence>
<dbReference type="Gene3D" id="1.25.40.80">
    <property type="match status" value="1"/>
</dbReference>
<keyword evidence="2" id="KW-1185">Reference proteome</keyword>
<gene>
    <name evidence="1" type="ORF">FB559_5368</name>
</gene>
<proteinExistence type="predicted"/>
<reference evidence="1 2" key="1">
    <citation type="submission" date="2019-06" db="EMBL/GenBank/DDBJ databases">
        <title>Sequencing the genomes of 1000 actinobacteria strains.</title>
        <authorList>
            <person name="Klenk H.-P."/>
        </authorList>
    </citation>
    <scope>NUCLEOTIDE SEQUENCE [LARGE SCALE GENOMIC DNA]</scope>
    <source>
        <strain evidence="1 2">DSM 102200</strain>
    </source>
</reference>
<dbReference type="PANTHER" id="PTHR38657">
    <property type="entry name" value="SLR1343 PROTEIN"/>
    <property type="match status" value="1"/>
</dbReference>
<dbReference type="Proteomes" id="UP000316096">
    <property type="component" value="Unassembled WGS sequence"/>
</dbReference>
<dbReference type="InterPro" id="IPR014729">
    <property type="entry name" value="Rossmann-like_a/b/a_fold"/>
</dbReference>
<comment type="caution">
    <text evidence="1">The sequence shown here is derived from an EMBL/GenBank/DDBJ whole genome shotgun (WGS) entry which is preliminary data.</text>
</comment>
<sequence length="496" mass="56009">MGATTPLWLFGDQLGRHFHATPQNRDREVLLIESAAALGRRPYHRQKLHLVLSAMRHLAEELGDRATVIRARTYREGLARFGRPVVVHEPGSHAAAHLVAELVREGVAETELPTPGFILPRPDFADWAEGRKRLLMEDFYRDQRRRFGVLLEADGTPVGGTWNLDRANRERPPRQATLGVPGAYHPREDEIDHGVRRDLDRLHDEGGIDTVGDDGPRLFPVTHAEAHRALRRFVTARLPAFGTHQDAMLAGDWAMAHALLSVPLNLGLLAPLDVVRQVERCQGDAPLNSVEGLIRQILGWREWIWHLYWHLGPDYLDRNALDATTALPSWWRRLDTTDVAARCLHVALEGVRERGYAHHIQRLMVLGNHALQRGYAPRALTDWFATAFVDGFPWVMPANVIGMSQYADGGITATKPYAAGGAYINAMSDYCGDCRYDPATRVGPDACPFTAGYWAWLDRNDSRLKGNRRMARPLSGLRRLRDRAAVVEQERHRERY</sequence>
<dbReference type="AlphaFoldDB" id="A0A543CRQ4"/>
<dbReference type="RefSeq" id="WP_141958645.1">
    <property type="nucleotide sequence ID" value="NZ_VFOZ01000001.1"/>
</dbReference>
<dbReference type="EMBL" id="VFOZ01000001">
    <property type="protein sequence ID" value="TQL99670.1"/>
    <property type="molecule type" value="Genomic_DNA"/>
</dbReference>
<dbReference type="SUPFAM" id="SSF48173">
    <property type="entry name" value="Cryptochrome/photolyase FAD-binding domain"/>
    <property type="match status" value="1"/>
</dbReference>
<protein>
    <submittedName>
        <fullName evidence="1">Deoxyribodipyrimidine photolyase-related protein</fullName>
    </submittedName>
</protein>
<evidence type="ECO:0000313" key="1">
    <source>
        <dbReference type="EMBL" id="TQL99670.1"/>
    </source>
</evidence>
<dbReference type="InterPro" id="IPR052551">
    <property type="entry name" value="UV-DNA_repair_photolyase"/>
</dbReference>
<dbReference type="OrthoDB" id="5288100at2"/>
<dbReference type="Gene3D" id="3.40.50.620">
    <property type="entry name" value="HUPs"/>
    <property type="match status" value="1"/>
</dbReference>
<name>A0A543CRQ4_9ACTN</name>
<keyword evidence="1" id="KW-0456">Lyase</keyword>